<evidence type="ECO:0000313" key="17">
    <source>
        <dbReference type="Proteomes" id="UP000278143"/>
    </source>
</evidence>
<dbReference type="InterPro" id="IPR026683">
    <property type="entry name" value="TOR_cat"/>
</dbReference>
<dbReference type="InterPro" id="IPR011009">
    <property type="entry name" value="Kinase-like_dom_sf"/>
</dbReference>
<comment type="catalytic activity">
    <reaction evidence="10 12">
        <text>L-threonyl-[protein] + ATP = O-phospho-L-threonyl-[protein] + ADP + H(+)</text>
        <dbReference type="Rhea" id="RHEA:46608"/>
        <dbReference type="Rhea" id="RHEA-COMP:11060"/>
        <dbReference type="Rhea" id="RHEA-COMP:11605"/>
        <dbReference type="ChEBI" id="CHEBI:15378"/>
        <dbReference type="ChEBI" id="CHEBI:30013"/>
        <dbReference type="ChEBI" id="CHEBI:30616"/>
        <dbReference type="ChEBI" id="CHEBI:61977"/>
        <dbReference type="ChEBI" id="CHEBI:456216"/>
        <dbReference type="EC" id="2.7.11.1"/>
    </reaction>
</comment>
<evidence type="ECO:0000256" key="2">
    <source>
        <dbReference type="ARBA" id="ARBA00022527"/>
    </source>
</evidence>
<keyword evidence="4" id="KW-0677">Repeat</keyword>
<dbReference type="SUPFAM" id="SSF47212">
    <property type="entry name" value="FKBP12-rapamycin-binding domain of FKBP-rapamycin-associated protein (FRAP)"/>
    <property type="match status" value="1"/>
</dbReference>
<dbReference type="SUPFAM" id="SSF48371">
    <property type="entry name" value="ARM repeat"/>
    <property type="match status" value="1"/>
</dbReference>
<dbReference type="EMBL" id="KZ989265">
    <property type="protein sequence ID" value="RKP27125.1"/>
    <property type="molecule type" value="Genomic_DNA"/>
</dbReference>
<dbReference type="Pfam" id="PF11865">
    <property type="entry name" value="mTOR_dom"/>
    <property type="match status" value="1"/>
</dbReference>
<dbReference type="Proteomes" id="UP000278143">
    <property type="component" value="Unassembled WGS sequence"/>
</dbReference>
<dbReference type="InterPro" id="IPR050517">
    <property type="entry name" value="DDR_Repair_Kinase"/>
</dbReference>
<reference evidence="17" key="1">
    <citation type="journal article" date="2018" name="Nat. Microbiol.">
        <title>Leveraging single-cell genomics to expand the fungal tree of life.</title>
        <authorList>
            <person name="Ahrendt S.R."/>
            <person name="Quandt C.A."/>
            <person name="Ciobanu D."/>
            <person name="Clum A."/>
            <person name="Salamov A."/>
            <person name="Andreopoulos B."/>
            <person name="Cheng J.F."/>
            <person name="Woyke T."/>
            <person name="Pelin A."/>
            <person name="Henrissat B."/>
            <person name="Reynolds N.K."/>
            <person name="Benny G.L."/>
            <person name="Smith M.E."/>
            <person name="James T.Y."/>
            <person name="Grigoriev I.V."/>
        </authorList>
    </citation>
    <scope>NUCLEOTIDE SEQUENCE [LARGE SCALE GENOMIC DNA]</scope>
    <source>
        <strain evidence="17">Benny S71-1</strain>
    </source>
</reference>
<dbReference type="GO" id="GO:1901992">
    <property type="term" value="P:positive regulation of mitotic cell cycle phase transition"/>
    <property type="evidence" value="ECO:0007669"/>
    <property type="project" value="UniProtKB-ARBA"/>
</dbReference>
<name>A0A4P9Z3X0_9FUNG</name>
<dbReference type="SMART" id="SM00146">
    <property type="entry name" value="PI3Kc"/>
    <property type="match status" value="1"/>
</dbReference>
<proteinExistence type="inferred from homology"/>
<evidence type="ECO:0000256" key="12">
    <source>
        <dbReference type="RuleBase" id="RU364109"/>
    </source>
</evidence>
<evidence type="ECO:0000313" key="16">
    <source>
        <dbReference type="EMBL" id="RKP27125.1"/>
    </source>
</evidence>
<dbReference type="Pfam" id="PF02260">
    <property type="entry name" value="FATC"/>
    <property type="match status" value="1"/>
</dbReference>
<accession>A0A4P9Z3X0</accession>
<dbReference type="EC" id="2.7.11.1" evidence="12"/>
<evidence type="ECO:0000256" key="10">
    <source>
        <dbReference type="ARBA" id="ARBA00047899"/>
    </source>
</evidence>
<dbReference type="GO" id="GO:0051321">
    <property type="term" value="P:meiotic cell cycle"/>
    <property type="evidence" value="ECO:0007669"/>
    <property type="project" value="UniProtKB-KW"/>
</dbReference>
<dbReference type="InterPro" id="IPR014009">
    <property type="entry name" value="PIK_FAT"/>
</dbReference>
<dbReference type="InterPro" id="IPR003152">
    <property type="entry name" value="FATC_dom"/>
</dbReference>
<dbReference type="GO" id="GO:0005634">
    <property type="term" value="C:nucleus"/>
    <property type="evidence" value="ECO:0007669"/>
    <property type="project" value="TreeGrafter"/>
</dbReference>
<dbReference type="SUPFAM" id="SSF56112">
    <property type="entry name" value="Protein kinase-like (PK-like)"/>
    <property type="match status" value="1"/>
</dbReference>
<keyword evidence="8" id="KW-0469">Meiosis</keyword>
<feature type="domain" description="FAT" evidence="14">
    <location>
        <begin position="823"/>
        <end position="1396"/>
    </location>
</feature>
<comment type="catalytic activity">
    <reaction evidence="11">
        <text>L-seryl-[protein] + ATP = O-phospho-L-seryl-[protein] + ADP + H(+)</text>
        <dbReference type="Rhea" id="RHEA:17989"/>
        <dbReference type="Rhea" id="RHEA-COMP:9863"/>
        <dbReference type="Rhea" id="RHEA-COMP:11604"/>
        <dbReference type="ChEBI" id="CHEBI:15378"/>
        <dbReference type="ChEBI" id="CHEBI:29999"/>
        <dbReference type="ChEBI" id="CHEBI:30616"/>
        <dbReference type="ChEBI" id="CHEBI:83421"/>
        <dbReference type="ChEBI" id="CHEBI:456216"/>
        <dbReference type="EC" id="2.7.11.1"/>
    </reaction>
</comment>
<dbReference type="Pfam" id="PF02259">
    <property type="entry name" value="FAT"/>
    <property type="match status" value="1"/>
</dbReference>
<evidence type="ECO:0000256" key="8">
    <source>
        <dbReference type="ARBA" id="ARBA00023254"/>
    </source>
</evidence>
<dbReference type="PROSITE" id="PS00915">
    <property type="entry name" value="PI3_4_KINASE_1"/>
    <property type="match status" value="1"/>
</dbReference>
<dbReference type="FunFam" id="1.10.1070.11:FF:000029">
    <property type="entry name" value="Serine/threonine-protein kinase TOR"/>
    <property type="match status" value="1"/>
</dbReference>
<dbReference type="Pfam" id="PF08771">
    <property type="entry name" value="FRB_dom"/>
    <property type="match status" value="1"/>
</dbReference>
<dbReference type="InterPro" id="IPR036940">
    <property type="entry name" value="PI3/4_kinase_cat_sf"/>
</dbReference>
<dbReference type="Gene3D" id="1.20.120.150">
    <property type="entry name" value="FKBP12-rapamycin binding domain"/>
    <property type="match status" value="1"/>
</dbReference>
<dbReference type="Gene3D" id="1.25.40.10">
    <property type="entry name" value="Tetratricopeptide repeat domain"/>
    <property type="match status" value="1"/>
</dbReference>
<evidence type="ECO:0000259" key="14">
    <source>
        <dbReference type="PROSITE" id="PS51189"/>
    </source>
</evidence>
<dbReference type="PANTHER" id="PTHR11139:SF9">
    <property type="entry name" value="SERINE_THREONINE-PROTEIN KINASE MTOR"/>
    <property type="match status" value="1"/>
</dbReference>
<dbReference type="GO" id="GO:0031137">
    <property type="term" value="P:regulation of conjugation with cellular fusion"/>
    <property type="evidence" value="ECO:0007669"/>
    <property type="project" value="UniProtKB-ARBA"/>
</dbReference>
<dbReference type="GO" id="GO:0038202">
    <property type="term" value="P:TORC1 signaling"/>
    <property type="evidence" value="ECO:0007669"/>
    <property type="project" value="TreeGrafter"/>
</dbReference>
<dbReference type="InterPro" id="IPR011989">
    <property type="entry name" value="ARM-like"/>
</dbReference>
<dbReference type="PROSITE" id="PS00916">
    <property type="entry name" value="PI3_4_KINASE_2"/>
    <property type="match status" value="1"/>
</dbReference>
<evidence type="ECO:0000256" key="5">
    <source>
        <dbReference type="ARBA" id="ARBA00022741"/>
    </source>
</evidence>
<dbReference type="InterPro" id="IPR000403">
    <property type="entry name" value="PI3/4_kinase_cat_dom"/>
</dbReference>
<evidence type="ECO:0000256" key="6">
    <source>
        <dbReference type="ARBA" id="ARBA00022777"/>
    </source>
</evidence>
<dbReference type="GO" id="GO:0031931">
    <property type="term" value="C:TORC1 complex"/>
    <property type="evidence" value="ECO:0007669"/>
    <property type="project" value="TreeGrafter"/>
</dbReference>
<feature type="domain" description="PI3K/PI4K catalytic" evidence="13">
    <location>
        <begin position="1570"/>
        <end position="1903"/>
    </location>
</feature>
<dbReference type="PROSITE" id="PS51190">
    <property type="entry name" value="FATC"/>
    <property type="match status" value="1"/>
</dbReference>
<dbReference type="SMART" id="SM01343">
    <property type="entry name" value="FATC"/>
    <property type="match status" value="1"/>
</dbReference>
<dbReference type="InterPro" id="IPR009076">
    <property type="entry name" value="FRB_dom"/>
</dbReference>
<dbReference type="Gene3D" id="1.10.1070.11">
    <property type="entry name" value="Phosphatidylinositol 3-/4-kinase, catalytic domain"/>
    <property type="match status" value="1"/>
</dbReference>
<keyword evidence="5 12" id="KW-0547">Nucleotide-binding</keyword>
<keyword evidence="7 12" id="KW-0067">ATP-binding</keyword>
<dbReference type="OrthoDB" id="381190at2759"/>
<keyword evidence="2 12" id="KW-0723">Serine/threonine-protein kinase</keyword>
<dbReference type="InterPro" id="IPR024585">
    <property type="entry name" value="mTOR_dom"/>
</dbReference>
<dbReference type="GO" id="GO:0045944">
    <property type="term" value="P:positive regulation of transcription by RNA polymerase II"/>
    <property type="evidence" value="ECO:0007669"/>
    <property type="project" value="UniProtKB-ARBA"/>
</dbReference>
<dbReference type="GO" id="GO:0004674">
    <property type="term" value="F:protein serine/threonine kinase activity"/>
    <property type="evidence" value="ECO:0007669"/>
    <property type="project" value="UniProtKB-KW"/>
</dbReference>
<evidence type="ECO:0000259" key="13">
    <source>
        <dbReference type="PROSITE" id="PS50290"/>
    </source>
</evidence>
<keyword evidence="17" id="KW-1185">Reference proteome</keyword>
<evidence type="ECO:0000256" key="3">
    <source>
        <dbReference type="ARBA" id="ARBA00022679"/>
    </source>
</evidence>
<dbReference type="FunFam" id="3.30.1010.10:FF:000004">
    <property type="entry name" value="Serine/threonine-protein kinase TOR"/>
    <property type="match status" value="1"/>
</dbReference>
<dbReference type="Gene3D" id="1.25.10.10">
    <property type="entry name" value="Leucine-rich Repeat Variant"/>
    <property type="match status" value="3"/>
</dbReference>
<dbReference type="GO" id="GO:0010972">
    <property type="term" value="P:negative regulation of G2/M transition of mitotic cell cycle"/>
    <property type="evidence" value="ECO:0007669"/>
    <property type="project" value="UniProtKB-ARBA"/>
</dbReference>
<evidence type="ECO:0000256" key="4">
    <source>
        <dbReference type="ARBA" id="ARBA00022737"/>
    </source>
</evidence>
<dbReference type="Pfam" id="PF23593">
    <property type="entry name" value="HEAT_ATR"/>
    <property type="match status" value="1"/>
</dbReference>
<dbReference type="PROSITE" id="PS51189">
    <property type="entry name" value="FAT"/>
    <property type="match status" value="1"/>
</dbReference>
<dbReference type="Pfam" id="PF00454">
    <property type="entry name" value="PI3_PI4_kinase"/>
    <property type="match status" value="1"/>
</dbReference>
<dbReference type="Pfam" id="PF13513">
    <property type="entry name" value="HEAT_EZ"/>
    <property type="match status" value="1"/>
</dbReference>
<dbReference type="GO" id="GO:0000785">
    <property type="term" value="C:chromatin"/>
    <property type="evidence" value="ECO:0007669"/>
    <property type="project" value="UniProtKB-ARBA"/>
</dbReference>
<evidence type="ECO:0000259" key="15">
    <source>
        <dbReference type="PROSITE" id="PS51190"/>
    </source>
</evidence>
<evidence type="ECO:0000256" key="11">
    <source>
        <dbReference type="ARBA" id="ARBA00048679"/>
    </source>
</evidence>
<dbReference type="PROSITE" id="PS50290">
    <property type="entry name" value="PI3_4_KINASE_3"/>
    <property type="match status" value="1"/>
</dbReference>
<dbReference type="InterPro" id="IPR003151">
    <property type="entry name" value="PIK-rel_kinase_FAT"/>
</dbReference>
<dbReference type="PANTHER" id="PTHR11139">
    <property type="entry name" value="ATAXIA TELANGIECTASIA MUTATED ATM -RELATED"/>
    <property type="match status" value="1"/>
</dbReference>
<evidence type="ECO:0000256" key="7">
    <source>
        <dbReference type="ARBA" id="ARBA00022840"/>
    </source>
</evidence>
<comment type="similarity">
    <text evidence="1 12">Belongs to the PI3/PI4-kinase family.</text>
</comment>
<feature type="domain" description="FATC" evidence="15">
    <location>
        <begin position="1911"/>
        <end position="1943"/>
    </location>
</feature>
<dbReference type="InterPro" id="IPR011990">
    <property type="entry name" value="TPR-like_helical_dom_sf"/>
</dbReference>
<dbReference type="InterPro" id="IPR036738">
    <property type="entry name" value="FRB_sf"/>
</dbReference>
<keyword evidence="6 12" id="KW-0418">Kinase</keyword>
<dbReference type="FunFam" id="1.25.10.10:FF:000371">
    <property type="entry name" value="Serine/threonine-protein kinase TOR"/>
    <property type="match status" value="1"/>
</dbReference>
<dbReference type="GO" id="GO:0005524">
    <property type="term" value="F:ATP binding"/>
    <property type="evidence" value="ECO:0007669"/>
    <property type="project" value="UniProtKB-KW"/>
</dbReference>
<dbReference type="GO" id="GO:0016242">
    <property type="term" value="P:negative regulation of macroautophagy"/>
    <property type="evidence" value="ECO:0007669"/>
    <property type="project" value="TreeGrafter"/>
</dbReference>
<dbReference type="InterPro" id="IPR057564">
    <property type="entry name" value="HEAT_ATR"/>
</dbReference>
<dbReference type="GO" id="GO:0005737">
    <property type="term" value="C:cytoplasm"/>
    <property type="evidence" value="ECO:0007669"/>
    <property type="project" value="TreeGrafter"/>
</dbReference>
<keyword evidence="9" id="KW-0131">Cell cycle</keyword>
<evidence type="ECO:0000256" key="1">
    <source>
        <dbReference type="ARBA" id="ARBA00011031"/>
    </source>
</evidence>
<dbReference type="GO" id="GO:0044877">
    <property type="term" value="F:protein-containing complex binding"/>
    <property type="evidence" value="ECO:0007669"/>
    <property type="project" value="InterPro"/>
</dbReference>
<sequence>MAADRLLDMLSIILSGQPYREPGAPHASHSGMVNGMPKEPISHETNDDIVILALTTLGTMDFNGRMLHEFVRDCVVYYLDADNADVRKAAAVTTCQLFIRDPICYQTSNHAIEVMRDVLGRLLSVAVADSNPHTREVVISSLDERFDQHLAQAEHVRALFLALNDEVFAIREIAMSVIGRLAKHNPAYVIPSLRKTLIQLLTELEYSTVSRNKEESALLLTALISAAQRFLKPYVDPILRVLLLKASDPVPGVVAAVLGAIGQLAEVGGEDMQPYLAELMPIILEALQDQSASAKRHAALHTLGQLTANTGFVIEPYLKYPSLLPILIDILNTEQTVPLRRETVKLLGILGALDPYRYKVERVAEDGKTASNINAANGANADISLLMVGMGPSSEDYFPTVAINALLKILREPSLSSYHSTVIQAFMYMFKTLGLKCVPFLPQIIPTFLNVMRSSPAGMLDFYFQQLSLLMSIVKQHIRNYLVDIFALIRDFWNPTTSLQTTILTLIEAIAKELDNEFKVYLPHLLPHMLQILESDVGEKRVSTHKVLHALTVFGSSLQDYMHLVVPSIVRVAERHEASLPVRRAAVVAIGQLCLKVDFSDHASRIIHPFARILSLNQPEMRSVVMESLCMLVYQLGPAYLVFVPYMRKILARHHIQHLKYERLVYQLSKGEPLPLELNGLIAEREENEAEDTALEVGGIKKLPVNQQHLKKAWETSQRSTHDDWSEWLRKLSVELLKESPSHALRACAALANMYQPLARELFNAGFISCWTVLYDQFQDELVKSIETALLSSNIPSEILQTLLNLSEFMEHDDKALPINIRTLGARASGCHAYAKALHYKELEFISDPSANTIESLIHINNKLQQPDAAIGILKYAQQHHDLELKESWYEKLERWEDALAAYERKQEDDPSSFEITLGRMKCLYALCEWGALSQLSQERWGRASEEMRRDIAIPAAWAAWGTNQWDLMNDYIAVMNPDSPDPSFFRAILSLHRNKFIEAEHHITETRDRLYGELNTVISESYSRAYSVMVRVQMLSELEEVINYKKCHDQPERQQTIRNTWMKRLKGCQRNIEVWQRILMVRSSVVSPTEDMQMWIKFVGLCRKGGRLAVAERTLAELCAVESLDDGLPEHALPQINYAYLKLMWASGAREEALAQLREFNARLTVLVNQSTAVGHDTSAHGGHMMANGVGGGVGGGAVTKRGAPSNGEQPAITGMKHLLSRCYLKQGAWQMALQDEWNEDTISDVLKSYFLATHYDSDSYKAWHAWSLSNFEVISHFEKMSDLMSPQILSAHIVPAVQGFFRSLALASGNSLQDTLRLLTLWFKFGYQPEVSTAINEGFSTVSIDTWLEVIPQLIARIHAPSPSVRRLIHQLLSDIGRQHPQALVYSLTVASKSQSASRKRAALSIMDKMRVHRPVLVEQALLVSQELIRVSILWHEMWHEGLEEASRLYFGNHNIEGMFAVLAPLHAMMERGPETLREISFNQAFGRDLQEAHELCQRYQHTLDGNHLNQAWELYYQVFRRIAKQLPQLITLELQYVSPKLLEAHDLEIAVPGTYKCGEPVVTIRSFASTLTVIMSKQRPRKLSLKGSDGRDYQYLLKGHEDLRQDERVMQLFGLVNTLLQVDPETFKRHLSIRRYAVIPLSPNSGLIGWVPHTDTLHALIRDYRESKKILLNIEHCLMLKMAPDYDNLTLLQKVEVFEYALEKTDGQDLYRVLWLKSRNSEASISIGYIMLSWLERRTNYTRSLAVMSMVGYILGLGDRHPSNLMLERYTGKVVHIDFGDCFEVAMHREKFPERIPFRLTRMLVNAMEVSGIEGNFRTTCENTMRVLRENKESLMAVLEAFVYDPLINWRLMTNHPSPRQGRMCMHVMKYKDREEAFNKPEALNERAVHVITRVSKKLTGRDFNPNTTLDVPDQVEKLIQQARSPENLCQCYIGWCAFW</sequence>
<dbReference type="CDD" id="cd05169">
    <property type="entry name" value="PIKKc_TOR"/>
    <property type="match status" value="1"/>
</dbReference>
<organism evidence="16 17">
    <name type="scientific">Syncephalis pseudoplumigaleata</name>
    <dbReference type="NCBI Taxonomy" id="1712513"/>
    <lineage>
        <taxon>Eukaryota</taxon>
        <taxon>Fungi</taxon>
        <taxon>Fungi incertae sedis</taxon>
        <taxon>Zoopagomycota</taxon>
        <taxon>Zoopagomycotina</taxon>
        <taxon>Zoopagomycetes</taxon>
        <taxon>Zoopagales</taxon>
        <taxon>Piptocephalidaceae</taxon>
        <taxon>Syncephalis</taxon>
    </lineage>
</organism>
<dbReference type="InterPro" id="IPR018936">
    <property type="entry name" value="PI3/4_kinase_CS"/>
</dbReference>
<keyword evidence="3 12" id="KW-0808">Transferase</keyword>
<gene>
    <name evidence="16" type="ORF">SYNPS1DRAFT_32548</name>
</gene>
<protein>
    <recommendedName>
        <fullName evidence="12">Serine/threonine-protein kinase TOR</fullName>
        <ecNumber evidence="12">2.7.11.1</ecNumber>
    </recommendedName>
</protein>
<evidence type="ECO:0000256" key="9">
    <source>
        <dbReference type="ARBA" id="ARBA00023306"/>
    </source>
</evidence>
<dbReference type="Gene3D" id="3.30.1010.10">
    <property type="entry name" value="Phosphatidylinositol 3-kinase Catalytic Subunit, Chain A, domain 4"/>
    <property type="match status" value="1"/>
</dbReference>
<dbReference type="SMART" id="SM01345">
    <property type="entry name" value="Rapamycin_bind"/>
    <property type="match status" value="1"/>
</dbReference>
<dbReference type="GO" id="GO:0106310">
    <property type="term" value="F:protein serine kinase activity"/>
    <property type="evidence" value="ECO:0007669"/>
    <property type="project" value="RHEA"/>
</dbReference>
<dbReference type="SMART" id="SM01346">
    <property type="entry name" value="DUF3385"/>
    <property type="match status" value="1"/>
</dbReference>
<dbReference type="InterPro" id="IPR016024">
    <property type="entry name" value="ARM-type_fold"/>
</dbReference>
<dbReference type="GO" id="GO:0031932">
    <property type="term" value="C:TORC2 complex"/>
    <property type="evidence" value="ECO:0007669"/>
    <property type="project" value="TreeGrafter"/>
</dbReference>
<dbReference type="FunFam" id="1.20.120.150:FF:000001">
    <property type="entry name" value="Serine/threonine-protein kinase TOR"/>
    <property type="match status" value="1"/>
</dbReference>